<dbReference type="InterPro" id="IPR047196">
    <property type="entry name" value="YidC_ALB_C"/>
</dbReference>
<gene>
    <name evidence="12" type="ORF">A4H02_04105</name>
</gene>
<proteinExistence type="inferred from homology"/>
<accession>A0A1E3G3D6</accession>
<dbReference type="RefSeq" id="WP_069292897.1">
    <property type="nucleotide sequence ID" value="NZ_CP140110.1"/>
</dbReference>
<dbReference type="GO" id="GO:0015031">
    <property type="term" value="P:protein transport"/>
    <property type="evidence" value="ECO:0007669"/>
    <property type="project" value="UniProtKB-KW"/>
</dbReference>
<evidence type="ECO:0000256" key="4">
    <source>
        <dbReference type="ARBA" id="ARBA00022692"/>
    </source>
</evidence>
<name>A0A1E3G3D6_9BACT</name>
<evidence type="ECO:0000259" key="11">
    <source>
        <dbReference type="Pfam" id="PF02096"/>
    </source>
</evidence>
<dbReference type="EMBL" id="LWAF01000004">
    <property type="protein sequence ID" value="ODN30719.1"/>
    <property type="molecule type" value="Genomic_DNA"/>
</dbReference>
<evidence type="ECO:0000256" key="2">
    <source>
        <dbReference type="ARBA" id="ARBA00022448"/>
    </source>
</evidence>
<protein>
    <submittedName>
        <fullName evidence="12">Preprotein translocase YidC</fullName>
    </submittedName>
</protein>
<keyword evidence="6 10" id="KW-1133">Transmembrane helix</keyword>
<keyword evidence="13" id="KW-1185">Reference proteome</keyword>
<evidence type="ECO:0000256" key="9">
    <source>
        <dbReference type="RuleBase" id="RU003945"/>
    </source>
</evidence>
<evidence type="ECO:0000256" key="6">
    <source>
        <dbReference type="ARBA" id="ARBA00022989"/>
    </source>
</evidence>
<evidence type="ECO:0000256" key="3">
    <source>
        <dbReference type="ARBA" id="ARBA00022475"/>
    </source>
</evidence>
<feature type="transmembrane region" description="Helical" evidence="10">
    <location>
        <begin position="389"/>
        <end position="405"/>
    </location>
</feature>
<dbReference type="PANTHER" id="PTHR12428:SF65">
    <property type="entry name" value="CYTOCHROME C OXIDASE ASSEMBLY PROTEIN COX18, MITOCHONDRIAL"/>
    <property type="match status" value="1"/>
</dbReference>
<organism evidence="12 13">
    <name type="scientific">Fervidobacterium thailandense</name>
    <dbReference type="NCBI Taxonomy" id="1008305"/>
    <lineage>
        <taxon>Bacteria</taxon>
        <taxon>Thermotogati</taxon>
        <taxon>Thermotogota</taxon>
        <taxon>Thermotogae</taxon>
        <taxon>Thermotogales</taxon>
        <taxon>Fervidobacteriaceae</taxon>
        <taxon>Fervidobacterium</taxon>
    </lineage>
</organism>
<comment type="subcellular location">
    <subcellularLocation>
        <location evidence="1">Cell membrane</location>
        <topology evidence="1">Multi-pass membrane protein</topology>
    </subcellularLocation>
    <subcellularLocation>
        <location evidence="9">Membrane</location>
        <topology evidence="9">Multi-pass membrane protein</topology>
    </subcellularLocation>
</comment>
<evidence type="ECO:0000256" key="1">
    <source>
        <dbReference type="ARBA" id="ARBA00004651"/>
    </source>
</evidence>
<dbReference type="CDD" id="cd19668">
    <property type="entry name" value="TmYidC_peri"/>
    <property type="match status" value="1"/>
</dbReference>
<reference evidence="13" key="1">
    <citation type="submission" date="2016-04" db="EMBL/GenBank/DDBJ databases">
        <title>The genome sequence project of a novel Fervidobacterium isolate from a hot spring in Thailand.</title>
        <authorList>
            <person name="Gonzalez J.M."/>
            <person name="Cuecas A."/>
            <person name="Kanoksilapatham W."/>
        </authorList>
    </citation>
    <scope>NUCLEOTIDE SEQUENCE [LARGE SCALE GENOMIC DNA]</scope>
    <source>
        <strain evidence="13">FC2004</strain>
    </source>
</reference>
<feature type="transmembrane region" description="Helical" evidence="10">
    <location>
        <begin position="319"/>
        <end position="337"/>
    </location>
</feature>
<dbReference type="CDD" id="cd20070">
    <property type="entry name" value="5TM_YidC_Alb3"/>
    <property type="match status" value="1"/>
</dbReference>
<feature type="domain" description="Membrane insertase YidC/Oxa/ALB C-terminal" evidence="11">
    <location>
        <begin position="252"/>
        <end position="430"/>
    </location>
</feature>
<dbReference type="GO" id="GO:0005886">
    <property type="term" value="C:plasma membrane"/>
    <property type="evidence" value="ECO:0007669"/>
    <property type="project" value="UniProtKB-SubCell"/>
</dbReference>
<dbReference type="NCBIfam" id="TIGR03592">
    <property type="entry name" value="yidC_oxa1_cterm"/>
    <property type="match status" value="1"/>
</dbReference>
<keyword evidence="8" id="KW-0143">Chaperone</keyword>
<dbReference type="PRINTS" id="PR00701">
    <property type="entry name" value="60KDINNERMP"/>
</dbReference>
<dbReference type="Pfam" id="PF02096">
    <property type="entry name" value="60KD_IMP"/>
    <property type="match status" value="1"/>
</dbReference>
<keyword evidence="7 10" id="KW-0472">Membrane</keyword>
<evidence type="ECO:0000256" key="8">
    <source>
        <dbReference type="ARBA" id="ARBA00023186"/>
    </source>
</evidence>
<dbReference type="InterPro" id="IPR028055">
    <property type="entry name" value="YidC/Oxa/ALB_C"/>
</dbReference>
<evidence type="ECO:0000313" key="12">
    <source>
        <dbReference type="EMBL" id="ODN30719.1"/>
    </source>
</evidence>
<feature type="transmembrane region" description="Helical" evidence="10">
    <location>
        <begin position="365"/>
        <end position="382"/>
    </location>
</feature>
<comment type="similarity">
    <text evidence="9">Belongs to the OXA1/ALB3/YidC family.</text>
</comment>
<dbReference type="GO" id="GO:0032977">
    <property type="term" value="F:membrane insertase activity"/>
    <property type="evidence" value="ECO:0007669"/>
    <property type="project" value="InterPro"/>
</dbReference>
<dbReference type="InterPro" id="IPR001708">
    <property type="entry name" value="YidC/ALB3/OXA1/COX18"/>
</dbReference>
<dbReference type="GO" id="GO:0051205">
    <property type="term" value="P:protein insertion into membrane"/>
    <property type="evidence" value="ECO:0007669"/>
    <property type="project" value="TreeGrafter"/>
</dbReference>
<evidence type="ECO:0000313" key="13">
    <source>
        <dbReference type="Proteomes" id="UP000094570"/>
    </source>
</evidence>
<dbReference type="PANTHER" id="PTHR12428">
    <property type="entry name" value="OXA1"/>
    <property type="match status" value="1"/>
</dbReference>
<evidence type="ECO:0000256" key="5">
    <source>
        <dbReference type="ARBA" id="ARBA00022927"/>
    </source>
</evidence>
<keyword evidence="5" id="KW-0653">Protein transport</keyword>
<dbReference type="AlphaFoldDB" id="A0A1E3G3D6"/>
<keyword evidence="4 9" id="KW-0812">Transmembrane</keyword>
<sequence>MQKFTVIFLLLLTIALSFGNILFQENQDSLVITGKYVQLEIGKDGNLRWVSHLFGRAVAFYKYDKDGFDISILSGETETPLETPTFNVEFGPEKKNGSYESVKVIFEYPNGSQKVYIFDEKLVTYQFKVLIKSADPSVNQKVTLPLIWSTDTVRYGGNIFISYRPDKDYAVIVKFNGQLAKTGVPSVSGTNVELDVFMGPYKRMLVKHIYGPESDKIFTLLKTIPGVGTWYSFISDGLSEFFNWLNLLTRNFGLTIILFTIIVRLVLYPFYHAQTKQMIQMRKLQPAIEAIKKKYKEPQKQQEELMKLYKENNINPSSGCLMLLIQLPIFMLLYGVIQSYQELFSVSGGFLIWRDLSAGGWSENWLFLIITILTSYYLALITSQDTRSAWQQIIIGAVFPFFFINLPSGIFLYWTMNSIIQLAITFYIYKRYKIKGLTHYELWGVKPKKRG</sequence>
<feature type="transmembrane region" description="Helical" evidence="10">
    <location>
        <begin position="252"/>
        <end position="271"/>
    </location>
</feature>
<dbReference type="STRING" id="1008305.A4H02_04105"/>
<comment type="caution">
    <text evidence="12">The sequence shown here is derived from an EMBL/GenBank/DDBJ whole genome shotgun (WGS) entry which is preliminary data.</text>
</comment>
<dbReference type="Proteomes" id="UP000094570">
    <property type="component" value="Unassembled WGS sequence"/>
</dbReference>
<keyword evidence="2" id="KW-0813">Transport</keyword>
<evidence type="ECO:0000256" key="10">
    <source>
        <dbReference type="SAM" id="Phobius"/>
    </source>
</evidence>
<dbReference type="OrthoDB" id="9780552at2"/>
<keyword evidence="3" id="KW-1003">Cell membrane</keyword>
<evidence type="ECO:0000256" key="7">
    <source>
        <dbReference type="ARBA" id="ARBA00023136"/>
    </source>
</evidence>